<feature type="coiled-coil region" evidence="5">
    <location>
        <begin position="276"/>
        <end position="373"/>
    </location>
</feature>
<proteinExistence type="inferred from homology"/>
<sequence>MESTGSSSAASVLAELQWDDGYAVPMASAENKALEDELQKMQKEKMNLQNQLTDYEERIEAMTSHLKNVKQEFTFTQSLYKARENEIETEQHFKAIAEREYGHLKNEIKQMEDEIVALREKKNSQENTINKTTKKLESLKQQMNCDEELLERWIKESNRKYDDADAIQKYAKKDEGKIGALTLQVEKLTTQANQKRRALDNERTETITAQIELDKTAEDFRRVHQERQEVIRQWENAIQQMQKRDQQINHCALLIAEIKQEMRKKTSVLKEKTSFLMNETNNNKEYEKKISSAKQEATSLRKEYQAQDTYRVQLEEELDILKSNVDKTASDLESLRIQVTNLKKEIQKKNNRLSILKERNAGLSNKLKLVTEKTLNSEDNALRMEEMLKEEEKTVKDFYIQQVQRRLSRLEGEVNTEEKQVLEAKIAELKKTLEEKKNTCDVLHAQHKKLQSDVQLIKRAMEKTGEEANGLMIKINELNLFNEKSDQELKKAKAIKQEMMIEDNLLKLELKRLQDTLCNKTEQVLTLEKQKLEINKAIAERTEEIKVHKAMLDSQIRLVDQERQRISAEFQDRLSKIDKLRCRYEVLTVVMMPPEGEEEKTQTYYVIKAAQEKEALQREGDDLDAKICKAENEIVALGNTLRILNNCNSNYRNSFKEVTETSEEYEEKLKLEEEKRAADEKYRYKRRQIKELQENLQSMEKNLDILLKQEALLQEQKKEKQAVILQLNKDIEEQKPKLERVIKQCSRLSREIQSLKKTKTETQEERDIDLRALKNFNKTINKVLADVLEANPDLTTSFQKYFHQFNLELPTIASVGGSQSSRSPSTQSLQSSLASSRSSRSTSSGSSQTSLLKVIDLSLSVDTPAEAAAASSQPSSRTSNHGRSPK</sequence>
<dbReference type="AlphaFoldDB" id="A0A6J3DHV2"/>
<protein>
    <recommendedName>
        <fullName evidence="2">Coiled-coil domain-containing protein 39</fullName>
    </recommendedName>
</protein>
<dbReference type="Gene3D" id="1.10.287.1490">
    <property type="match status" value="1"/>
</dbReference>
<evidence type="ECO:0000256" key="6">
    <source>
        <dbReference type="SAM" id="MobiDB-lite"/>
    </source>
</evidence>
<dbReference type="GO" id="GO:0060285">
    <property type="term" value="P:cilium-dependent cell motility"/>
    <property type="evidence" value="ECO:0007669"/>
    <property type="project" value="TreeGrafter"/>
</dbReference>
<feature type="coiled-coil region" evidence="5">
    <location>
        <begin position="606"/>
        <end position="765"/>
    </location>
</feature>
<evidence type="ECO:0000256" key="5">
    <source>
        <dbReference type="SAM" id="Coils"/>
    </source>
</evidence>
<reference evidence="8" key="1">
    <citation type="submission" date="2025-08" db="UniProtKB">
        <authorList>
            <consortium name="RefSeq"/>
        </authorList>
    </citation>
    <scope>IDENTIFICATION</scope>
    <source>
        <tissue evidence="8">Lung</tissue>
    </source>
</reference>
<dbReference type="Proteomes" id="UP000504639">
    <property type="component" value="Chromosome 9"/>
</dbReference>
<keyword evidence="7" id="KW-1185">Reference proteome</keyword>
<evidence type="ECO:0000256" key="2">
    <source>
        <dbReference type="ARBA" id="ARBA00016725"/>
    </source>
</evidence>
<evidence type="ECO:0000256" key="4">
    <source>
        <dbReference type="ARBA" id="ARBA00045182"/>
    </source>
</evidence>
<keyword evidence="3 5" id="KW-0175">Coiled coil</keyword>
<dbReference type="PANTHER" id="PTHR18962">
    <property type="entry name" value="COILED-COIL DOMAIN-CONTAINING PROTEIN 39"/>
    <property type="match status" value="1"/>
</dbReference>
<dbReference type="CTD" id="339829"/>
<feature type="region of interest" description="Disordered" evidence="6">
    <location>
        <begin position="815"/>
        <end position="850"/>
    </location>
</feature>
<comment type="function">
    <text evidence="4">Required for assembly of dynein regulatory complex (DRC) and inner dynein arm (IDA) complexes, which are responsible for ciliary beat regulation, thereby playing a central role in motility in cilia and flagella. Probably acts together with CCDC40 to form a molecular ruler that determines the 96 nanometer (nm) repeat length and arrangements of components in cilia and flagella. Not required for outer dynein arm complexes assembly.</text>
</comment>
<feature type="region of interest" description="Disordered" evidence="6">
    <location>
        <begin position="863"/>
        <end position="886"/>
    </location>
</feature>
<feature type="coiled-coil region" evidence="5">
    <location>
        <begin position="400"/>
        <end position="453"/>
    </location>
</feature>
<evidence type="ECO:0000256" key="3">
    <source>
        <dbReference type="ARBA" id="ARBA00023054"/>
    </source>
</evidence>
<organism evidence="7 8">
    <name type="scientific">Aythya fuligula</name>
    <name type="common">Tufted duck</name>
    <name type="synonym">Anas fuligula</name>
    <dbReference type="NCBI Taxonomy" id="219594"/>
    <lineage>
        <taxon>Eukaryota</taxon>
        <taxon>Metazoa</taxon>
        <taxon>Chordata</taxon>
        <taxon>Craniata</taxon>
        <taxon>Vertebrata</taxon>
        <taxon>Euteleostomi</taxon>
        <taxon>Archelosauria</taxon>
        <taxon>Archosauria</taxon>
        <taxon>Dinosauria</taxon>
        <taxon>Saurischia</taxon>
        <taxon>Theropoda</taxon>
        <taxon>Coelurosauria</taxon>
        <taxon>Aves</taxon>
        <taxon>Neognathae</taxon>
        <taxon>Galloanserae</taxon>
        <taxon>Anseriformes</taxon>
        <taxon>Anatidae</taxon>
        <taxon>Aythyinae</taxon>
        <taxon>Aythya</taxon>
    </lineage>
</organism>
<evidence type="ECO:0000313" key="7">
    <source>
        <dbReference type="Proteomes" id="UP000504639"/>
    </source>
</evidence>
<dbReference type="PANTHER" id="PTHR18962:SF0">
    <property type="entry name" value="COILED-COIL DOMAIN-CONTAINING PROTEIN 39"/>
    <property type="match status" value="1"/>
</dbReference>
<dbReference type="GeneID" id="116492363"/>
<dbReference type="GO" id="GO:0060287">
    <property type="term" value="P:epithelial cilium movement involved in determination of left/right asymmetry"/>
    <property type="evidence" value="ECO:0007669"/>
    <property type="project" value="TreeGrafter"/>
</dbReference>
<comment type="similarity">
    <text evidence="1">Belongs to the CCDC39 family.</text>
</comment>
<dbReference type="GO" id="GO:0005930">
    <property type="term" value="C:axoneme"/>
    <property type="evidence" value="ECO:0007669"/>
    <property type="project" value="InterPro"/>
</dbReference>
<gene>
    <name evidence="8" type="primary">CCDC39</name>
</gene>
<accession>A0A6J3DHV2</accession>
<dbReference type="InterPro" id="IPR033290">
    <property type="entry name" value="CCDC39"/>
</dbReference>
<name>A0A6J3DHV2_AYTFU</name>
<feature type="coiled-coil region" evidence="5">
    <location>
        <begin position="24"/>
        <end position="156"/>
    </location>
</feature>
<feature type="compositionally biased region" description="Low complexity" evidence="6">
    <location>
        <begin position="865"/>
        <end position="879"/>
    </location>
</feature>
<feature type="coiled-coil region" evidence="5">
    <location>
        <begin position="185"/>
        <end position="244"/>
    </location>
</feature>
<dbReference type="GO" id="GO:0036159">
    <property type="term" value="P:inner dynein arm assembly"/>
    <property type="evidence" value="ECO:0007669"/>
    <property type="project" value="InterPro"/>
</dbReference>
<dbReference type="Pfam" id="PF24161">
    <property type="entry name" value="CCDC39"/>
    <property type="match status" value="2"/>
</dbReference>
<dbReference type="GO" id="GO:0005576">
    <property type="term" value="C:extracellular region"/>
    <property type="evidence" value="ECO:0007669"/>
    <property type="project" value="GOC"/>
</dbReference>
<evidence type="ECO:0000313" key="8">
    <source>
        <dbReference type="RefSeq" id="XP_032048908.1"/>
    </source>
</evidence>
<evidence type="ECO:0000256" key="1">
    <source>
        <dbReference type="ARBA" id="ARBA00005805"/>
    </source>
</evidence>
<dbReference type="RefSeq" id="XP_032048908.1">
    <property type="nucleotide sequence ID" value="XM_032193017.1"/>
</dbReference>